<dbReference type="Gene3D" id="3.30.70.1280">
    <property type="entry name" value="SP0830-like domains"/>
    <property type="match status" value="1"/>
</dbReference>
<dbReference type="PIRSF" id="PIRSF008502">
    <property type="entry name" value="UCP008502"/>
    <property type="match status" value="1"/>
</dbReference>
<organism evidence="1 2">
    <name type="scientific">Amphritea atlantica</name>
    <dbReference type="NCBI Taxonomy" id="355243"/>
    <lineage>
        <taxon>Bacteria</taxon>
        <taxon>Pseudomonadati</taxon>
        <taxon>Pseudomonadota</taxon>
        <taxon>Gammaproteobacteria</taxon>
        <taxon>Oceanospirillales</taxon>
        <taxon>Oceanospirillaceae</taxon>
        <taxon>Amphritea</taxon>
    </lineage>
</organism>
<evidence type="ECO:0000313" key="1">
    <source>
        <dbReference type="EMBL" id="UTW04244.1"/>
    </source>
</evidence>
<dbReference type="InterPro" id="IPR012545">
    <property type="entry name" value="DUF1697"/>
</dbReference>
<dbReference type="SUPFAM" id="SSF160379">
    <property type="entry name" value="SP0830-like"/>
    <property type="match status" value="1"/>
</dbReference>
<keyword evidence="2" id="KW-1185">Reference proteome</keyword>
<dbReference type="Pfam" id="PF08002">
    <property type="entry name" value="DUF1697"/>
    <property type="match status" value="1"/>
</dbReference>
<name>A0ABY5GWT9_9GAMM</name>
<evidence type="ECO:0000313" key="2">
    <source>
        <dbReference type="Proteomes" id="UP001059950"/>
    </source>
</evidence>
<protein>
    <submittedName>
        <fullName evidence="1">DUF1697 domain-containing protein</fullName>
    </submittedName>
</protein>
<proteinExistence type="predicted"/>
<gene>
    <name evidence="1" type="ORF">KDX31_04290</name>
</gene>
<accession>A0ABY5GWT9</accession>
<dbReference type="PANTHER" id="PTHR36439">
    <property type="entry name" value="BLL4334 PROTEIN"/>
    <property type="match status" value="1"/>
</dbReference>
<dbReference type="Proteomes" id="UP001059950">
    <property type="component" value="Chromosome"/>
</dbReference>
<sequence>MIETYILLFRGINVGGRNILPMRDLSLLLQENGFDEVKTYIQSGNVVLKGIAKPDASLIAEIESRFGFRPEIIVLDADEFAAAVKHNPYGLADGKSVHFYFSALEPQPDMDKLVALASEHERFELKGKVFYLHAPNGIGRSKLVAGLEKCLGVSATGRNLNTLNKLRQMVEKG</sequence>
<dbReference type="PANTHER" id="PTHR36439:SF1">
    <property type="entry name" value="DUF1697 DOMAIN-CONTAINING PROTEIN"/>
    <property type="match status" value="1"/>
</dbReference>
<reference evidence="1" key="1">
    <citation type="submission" date="2021-04" db="EMBL/GenBank/DDBJ databases">
        <title>Oceanospirillales bacteria with DddD are important DMSP degraders in coastal seawater.</title>
        <authorList>
            <person name="Liu J."/>
        </authorList>
    </citation>
    <scope>NUCLEOTIDE SEQUENCE</scope>
    <source>
        <strain evidence="1">GY6</strain>
    </source>
</reference>
<dbReference type="EMBL" id="CP073344">
    <property type="protein sequence ID" value="UTW04244.1"/>
    <property type="molecule type" value="Genomic_DNA"/>
</dbReference>